<keyword evidence="1" id="KW-0597">Phosphoprotein</keyword>
<dbReference type="Proteomes" id="UP000198724">
    <property type="component" value="Unassembled WGS sequence"/>
</dbReference>
<sequence length="143" mass="16264">MYKLNHILIIDDDQINNLFSQIVLEDADVSSMVSVCHSVPEALDFLRAAEVTGDTAFPDLILLDISMPSMDGFDFLDRYYAMGYNERHQTFISMFTSSDEQDYLQRARQYEVVVGFITKPLSIPTLNNILALQDSTRAENKLS</sequence>
<feature type="modified residue" description="4-aspartylphosphate" evidence="1">
    <location>
        <position position="64"/>
    </location>
</feature>
<dbReference type="SMART" id="SM00448">
    <property type="entry name" value="REC"/>
    <property type="match status" value="1"/>
</dbReference>
<gene>
    <name evidence="3" type="ORF">SAMN05421739_102446</name>
</gene>
<evidence type="ECO:0000259" key="2">
    <source>
        <dbReference type="PROSITE" id="PS50110"/>
    </source>
</evidence>
<dbReference type="GO" id="GO:0000160">
    <property type="term" value="P:phosphorelay signal transduction system"/>
    <property type="evidence" value="ECO:0007669"/>
    <property type="project" value="InterPro"/>
</dbReference>
<protein>
    <submittedName>
        <fullName evidence="3">Response regulator receiver domain-containing protein</fullName>
    </submittedName>
</protein>
<feature type="domain" description="Response regulatory" evidence="2">
    <location>
        <begin position="6"/>
        <end position="134"/>
    </location>
</feature>
<dbReference type="InterPro" id="IPR011006">
    <property type="entry name" value="CheY-like_superfamily"/>
</dbReference>
<evidence type="ECO:0000313" key="3">
    <source>
        <dbReference type="EMBL" id="SFG41572.1"/>
    </source>
</evidence>
<dbReference type="RefSeq" id="WP_092099903.1">
    <property type="nucleotide sequence ID" value="NZ_FOOT01000002.1"/>
</dbReference>
<proteinExistence type="predicted"/>
<evidence type="ECO:0000256" key="1">
    <source>
        <dbReference type="PROSITE-ProRule" id="PRU00169"/>
    </source>
</evidence>
<name>A0A1I2RM26_9BACT</name>
<dbReference type="InterPro" id="IPR001789">
    <property type="entry name" value="Sig_transdc_resp-reg_receiver"/>
</dbReference>
<dbReference type="STRING" id="1436961.SAMN05421739_102446"/>
<evidence type="ECO:0000313" key="4">
    <source>
        <dbReference type="Proteomes" id="UP000198724"/>
    </source>
</evidence>
<dbReference type="InterPro" id="IPR052893">
    <property type="entry name" value="TCS_response_regulator"/>
</dbReference>
<dbReference type="PROSITE" id="PS50110">
    <property type="entry name" value="RESPONSE_REGULATORY"/>
    <property type="match status" value="1"/>
</dbReference>
<dbReference type="PANTHER" id="PTHR44520:SF2">
    <property type="entry name" value="RESPONSE REGULATOR RCP1"/>
    <property type="match status" value="1"/>
</dbReference>
<accession>A0A1I2RM26</accession>
<dbReference type="EMBL" id="FOOT01000002">
    <property type="protein sequence ID" value="SFG41572.1"/>
    <property type="molecule type" value="Genomic_DNA"/>
</dbReference>
<dbReference type="PANTHER" id="PTHR44520">
    <property type="entry name" value="RESPONSE REGULATOR RCP1-RELATED"/>
    <property type="match status" value="1"/>
</dbReference>
<reference evidence="4" key="1">
    <citation type="submission" date="2016-10" db="EMBL/GenBank/DDBJ databases">
        <authorList>
            <person name="Varghese N."/>
            <person name="Submissions S."/>
        </authorList>
    </citation>
    <scope>NUCLEOTIDE SEQUENCE [LARGE SCALE GENOMIC DNA]</scope>
    <source>
        <strain evidence="4">LP51</strain>
    </source>
</reference>
<dbReference type="SUPFAM" id="SSF52172">
    <property type="entry name" value="CheY-like"/>
    <property type="match status" value="1"/>
</dbReference>
<dbReference type="Pfam" id="PF00072">
    <property type="entry name" value="Response_reg"/>
    <property type="match status" value="1"/>
</dbReference>
<keyword evidence="4" id="KW-1185">Reference proteome</keyword>
<dbReference type="OrthoDB" id="9790669at2"/>
<organism evidence="3 4">
    <name type="scientific">Pontibacter chinhatensis</name>
    <dbReference type="NCBI Taxonomy" id="1436961"/>
    <lineage>
        <taxon>Bacteria</taxon>
        <taxon>Pseudomonadati</taxon>
        <taxon>Bacteroidota</taxon>
        <taxon>Cytophagia</taxon>
        <taxon>Cytophagales</taxon>
        <taxon>Hymenobacteraceae</taxon>
        <taxon>Pontibacter</taxon>
    </lineage>
</organism>
<dbReference type="AlphaFoldDB" id="A0A1I2RM26"/>
<dbReference type="Gene3D" id="3.40.50.2300">
    <property type="match status" value="1"/>
</dbReference>